<evidence type="ECO:0000313" key="1">
    <source>
        <dbReference type="EMBL" id="KAK6335683.1"/>
    </source>
</evidence>
<organism evidence="1 2">
    <name type="scientific">Orbilia brochopaga</name>
    <dbReference type="NCBI Taxonomy" id="3140254"/>
    <lineage>
        <taxon>Eukaryota</taxon>
        <taxon>Fungi</taxon>
        <taxon>Dikarya</taxon>
        <taxon>Ascomycota</taxon>
        <taxon>Pezizomycotina</taxon>
        <taxon>Orbiliomycetes</taxon>
        <taxon>Orbiliales</taxon>
        <taxon>Orbiliaceae</taxon>
        <taxon>Orbilia</taxon>
    </lineage>
</organism>
<dbReference type="EMBL" id="JAVHNQ010000012">
    <property type="protein sequence ID" value="KAK6335683.1"/>
    <property type="molecule type" value="Genomic_DNA"/>
</dbReference>
<name>A0AAV9U883_9PEZI</name>
<evidence type="ECO:0000313" key="2">
    <source>
        <dbReference type="Proteomes" id="UP001375240"/>
    </source>
</evidence>
<sequence length="53" mass="6361">MKLRSILVTCLARRIIVDMHKYILKLRFCKGGQYSLFQNYSRERQKLLTADKI</sequence>
<protein>
    <submittedName>
        <fullName evidence="1">Uncharacterized protein</fullName>
    </submittedName>
</protein>
<dbReference type="AlphaFoldDB" id="A0AAV9U883"/>
<accession>A0AAV9U883</accession>
<keyword evidence="2" id="KW-1185">Reference proteome</keyword>
<comment type="caution">
    <text evidence="1">The sequence shown here is derived from an EMBL/GenBank/DDBJ whole genome shotgun (WGS) entry which is preliminary data.</text>
</comment>
<dbReference type="Proteomes" id="UP001375240">
    <property type="component" value="Unassembled WGS sequence"/>
</dbReference>
<reference evidence="1 2" key="1">
    <citation type="submission" date="2019-10" db="EMBL/GenBank/DDBJ databases">
        <authorList>
            <person name="Palmer J.M."/>
        </authorList>
    </citation>
    <scope>NUCLEOTIDE SEQUENCE [LARGE SCALE GENOMIC DNA]</scope>
    <source>
        <strain evidence="1 2">TWF696</strain>
    </source>
</reference>
<gene>
    <name evidence="1" type="ORF">TWF696_002449</name>
</gene>
<proteinExistence type="predicted"/>